<dbReference type="RefSeq" id="WP_114091707.1">
    <property type="nucleotide sequence ID" value="NZ_QOUW02000007.1"/>
</dbReference>
<comment type="caution">
    <text evidence="1">The sequence shown here is derived from an EMBL/GenBank/DDBJ whole genome shotgun (WGS) entry which is preliminary data.</text>
</comment>
<organism evidence="1 2">
    <name type="scientific">Vibrio harveyi</name>
    <name type="common">Beneckea harveyi</name>
    <dbReference type="NCBI Taxonomy" id="669"/>
    <lineage>
        <taxon>Bacteria</taxon>
        <taxon>Pseudomonadati</taxon>
        <taxon>Pseudomonadota</taxon>
        <taxon>Gammaproteobacteria</taxon>
        <taxon>Vibrionales</taxon>
        <taxon>Vibrionaceae</taxon>
        <taxon>Vibrio</taxon>
    </lineage>
</organism>
<accession>A0A8B3DK78</accession>
<evidence type="ECO:0000313" key="1">
    <source>
        <dbReference type="EMBL" id="RIW17897.1"/>
    </source>
</evidence>
<dbReference type="AlphaFoldDB" id="A0A8B3DK78"/>
<name>A0A8B3DK78_VIBHA</name>
<dbReference type="EMBL" id="QOUW02000007">
    <property type="protein sequence ID" value="RIW17897.1"/>
    <property type="molecule type" value="Genomic_DNA"/>
</dbReference>
<dbReference type="Proteomes" id="UP000253437">
    <property type="component" value="Unassembled WGS sequence"/>
</dbReference>
<proteinExistence type="predicted"/>
<sequence>MALDKGSLESRIEAEFKRLGIRTTGDHCFTYIISKAVAKAVVDEIQANAIVPVTKGDSAGNYKVT</sequence>
<gene>
    <name evidence="1" type="ORF">DS957_003785</name>
</gene>
<protein>
    <submittedName>
        <fullName evidence="1">Uncharacterized protein</fullName>
    </submittedName>
</protein>
<evidence type="ECO:0000313" key="2">
    <source>
        <dbReference type="Proteomes" id="UP000253437"/>
    </source>
</evidence>
<reference evidence="1 2" key="1">
    <citation type="submission" date="2018-08" db="EMBL/GenBank/DDBJ databases">
        <title>Vibrio harveyi strains pathogenic to white snook Centropomus viridis Lockington (1877) and potential probiotic bacteria.</title>
        <authorList>
            <person name="Soto-Rodriguez S."/>
            <person name="Gomez-Gil B."/>
            <person name="Lozano-Olvera R."/>
        </authorList>
    </citation>
    <scope>NUCLEOTIDE SEQUENCE [LARGE SCALE GENOMIC DNA]</scope>
    <source>
        <strain evidence="1 2">CAIM 1508</strain>
    </source>
</reference>